<evidence type="ECO:0000313" key="1">
    <source>
        <dbReference type="EMBL" id="JAH89846.1"/>
    </source>
</evidence>
<dbReference type="AlphaFoldDB" id="A0A0E9WHU8"/>
<reference evidence="1" key="2">
    <citation type="journal article" date="2015" name="Fish Shellfish Immunol.">
        <title>Early steps in the European eel (Anguilla anguilla)-Vibrio vulnificus interaction in the gills: Role of the RtxA13 toxin.</title>
        <authorList>
            <person name="Callol A."/>
            <person name="Pajuelo D."/>
            <person name="Ebbesson L."/>
            <person name="Teles M."/>
            <person name="MacKenzie S."/>
            <person name="Amaro C."/>
        </authorList>
    </citation>
    <scope>NUCLEOTIDE SEQUENCE</scope>
</reference>
<organism evidence="1">
    <name type="scientific">Anguilla anguilla</name>
    <name type="common">European freshwater eel</name>
    <name type="synonym">Muraena anguilla</name>
    <dbReference type="NCBI Taxonomy" id="7936"/>
    <lineage>
        <taxon>Eukaryota</taxon>
        <taxon>Metazoa</taxon>
        <taxon>Chordata</taxon>
        <taxon>Craniata</taxon>
        <taxon>Vertebrata</taxon>
        <taxon>Euteleostomi</taxon>
        <taxon>Actinopterygii</taxon>
        <taxon>Neopterygii</taxon>
        <taxon>Teleostei</taxon>
        <taxon>Anguilliformes</taxon>
        <taxon>Anguillidae</taxon>
        <taxon>Anguilla</taxon>
    </lineage>
</organism>
<name>A0A0E9WHU8_ANGAN</name>
<proteinExistence type="predicted"/>
<reference evidence="1" key="1">
    <citation type="submission" date="2014-11" db="EMBL/GenBank/DDBJ databases">
        <authorList>
            <person name="Amaro Gonzalez C."/>
        </authorList>
    </citation>
    <scope>NUCLEOTIDE SEQUENCE</scope>
</reference>
<protein>
    <submittedName>
        <fullName evidence="1">Uncharacterized protein</fullName>
    </submittedName>
</protein>
<sequence length="53" mass="6062">MVTAVPLWKTGFFPLHYILEGQVVPDGSICCYCFIGINMQNSIEELSWMQIHT</sequence>
<accession>A0A0E9WHU8</accession>
<dbReference type="EMBL" id="GBXM01018731">
    <property type="protein sequence ID" value="JAH89846.1"/>
    <property type="molecule type" value="Transcribed_RNA"/>
</dbReference>